<dbReference type="AlphaFoldDB" id="A0A4Y2PZX5"/>
<accession>A0A4Y2PZX5</accession>
<dbReference type="EMBL" id="BGPR01136269">
    <property type="protein sequence ID" value="GBN57465.1"/>
    <property type="molecule type" value="Genomic_DNA"/>
</dbReference>
<name>A0A4Y2PZX5_ARAVE</name>
<protein>
    <submittedName>
        <fullName evidence="1">Uncharacterized protein</fullName>
    </submittedName>
</protein>
<gene>
    <name evidence="1" type="ORF">AVEN_137138_1</name>
</gene>
<dbReference type="Proteomes" id="UP000499080">
    <property type="component" value="Unassembled WGS sequence"/>
</dbReference>
<evidence type="ECO:0000313" key="1">
    <source>
        <dbReference type="EMBL" id="GBN57465.1"/>
    </source>
</evidence>
<keyword evidence="2" id="KW-1185">Reference proteome</keyword>
<comment type="caution">
    <text evidence="1">The sequence shown here is derived from an EMBL/GenBank/DDBJ whole genome shotgun (WGS) entry which is preliminary data.</text>
</comment>
<sequence>MEGNQRPDQLFGLGIRHLWKRVLFAINREQIAHLLQTLTLYLGIGLCLYEPGYTLNFLLLRPHSSSPWETWPIPPDIGDHLAKNEGPQNTRIIVISLLGTEI</sequence>
<proteinExistence type="predicted"/>
<evidence type="ECO:0000313" key="2">
    <source>
        <dbReference type="Proteomes" id="UP000499080"/>
    </source>
</evidence>
<organism evidence="1 2">
    <name type="scientific">Araneus ventricosus</name>
    <name type="common">Orbweaver spider</name>
    <name type="synonym">Epeira ventricosa</name>
    <dbReference type="NCBI Taxonomy" id="182803"/>
    <lineage>
        <taxon>Eukaryota</taxon>
        <taxon>Metazoa</taxon>
        <taxon>Ecdysozoa</taxon>
        <taxon>Arthropoda</taxon>
        <taxon>Chelicerata</taxon>
        <taxon>Arachnida</taxon>
        <taxon>Araneae</taxon>
        <taxon>Araneomorphae</taxon>
        <taxon>Entelegynae</taxon>
        <taxon>Araneoidea</taxon>
        <taxon>Araneidae</taxon>
        <taxon>Araneus</taxon>
    </lineage>
</organism>
<reference evidence="1 2" key="1">
    <citation type="journal article" date="2019" name="Sci. Rep.">
        <title>Orb-weaving spider Araneus ventricosus genome elucidates the spidroin gene catalogue.</title>
        <authorList>
            <person name="Kono N."/>
            <person name="Nakamura H."/>
            <person name="Ohtoshi R."/>
            <person name="Moran D.A.P."/>
            <person name="Shinohara A."/>
            <person name="Yoshida Y."/>
            <person name="Fujiwara M."/>
            <person name="Mori M."/>
            <person name="Tomita M."/>
            <person name="Arakawa K."/>
        </authorList>
    </citation>
    <scope>NUCLEOTIDE SEQUENCE [LARGE SCALE GENOMIC DNA]</scope>
</reference>